<accession>A7A5H8</accession>
<proteinExistence type="predicted"/>
<dbReference type="HOGENOM" id="CLU_1692086_0_0_11"/>
<evidence type="ECO:0000313" key="1">
    <source>
        <dbReference type="EMBL" id="EDN84161.1"/>
    </source>
</evidence>
<dbReference type="AlphaFoldDB" id="A7A5H8"/>
<name>A7A5H8_BIFAD</name>
<comment type="caution">
    <text evidence="1">The sequence shown here is derived from an EMBL/GenBank/DDBJ whole genome shotgun (WGS) entry which is preliminary data.</text>
</comment>
<dbReference type="EMBL" id="AAXD02000018">
    <property type="protein sequence ID" value="EDN84161.1"/>
    <property type="molecule type" value="Genomic_DNA"/>
</dbReference>
<gene>
    <name evidence="1" type="ORF">BIFADO_01097</name>
</gene>
<evidence type="ECO:0000313" key="2">
    <source>
        <dbReference type="Proteomes" id="UP000003773"/>
    </source>
</evidence>
<reference evidence="1 2" key="2">
    <citation type="submission" date="2007-05" db="EMBL/GenBank/DDBJ databases">
        <title>Draft genome sequence of Bifidobacterium adolescentis (L2-32).</title>
        <authorList>
            <person name="Sudarsanam P."/>
            <person name="Ley R."/>
            <person name="Guruge J."/>
            <person name="Turnbaugh P.J."/>
            <person name="Mahowald M."/>
            <person name="Liep D."/>
            <person name="Gordon J."/>
        </authorList>
    </citation>
    <scope>NUCLEOTIDE SEQUENCE [LARGE SCALE GENOMIC DNA]</scope>
    <source>
        <strain evidence="1 2">L2-32</strain>
    </source>
</reference>
<reference evidence="1 2" key="1">
    <citation type="submission" date="2007-04" db="EMBL/GenBank/DDBJ databases">
        <authorList>
            <person name="Fulton L."/>
            <person name="Clifton S."/>
            <person name="Fulton B."/>
            <person name="Xu J."/>
            <person name="Minx P."/>
            <person name="Pepin K.H."/>
            <person name="Johnson M."/>
            <person name="Thiruvilangam P."/>
            <person name="Bhonagiri V."/>
            <person name="Nash W.E."/>
            <person name="Mardis E.R."/>
            <person name="Wilson R.K."/>
        </authorList>
    </citation>
    <scope>NUCLEOTIDE SEQUENCE [LARGE SCALE GENOMIC DNA]</scope>
    <source>
        <strain evidence="1 2">L2-32</strain>
    </source>
</reference>
<dbReference type="Proteomes" id="UP000003773">
    <property type="component" value="Unassembled WGS sequence"/>
</dbReference>
<sequence>MMTLRINWFPDPNITQTVKPYAPSTVKVDFPVVARRNWLRATVLTVGDGYAQYPLQGDRIPPAGTYHVHCCAFAKHANAFTRVYMKVGGKYTVPLQKEIADGTTVDVDGTITIPDGCEELIIRTTAGNVVGAIGMMSDILIERADTYDAAVGGLPGFFTGDTMPRD</sequence>
<protein>
    <submittedName>
        <fullName evidence="1">Uncharacterized protein</fullName>
    </submittedName>
</protein>
<organism evidence="1 2">
    <name type="scientific">Bifidobacterium adolescentis L2-32</name>
    <dbReference type="NCBI Taxonomy" id="411481"/>
    <lineage>
        <taxon>Bacteria</taxon>
        <taxon>Bacillati</taxon>
        <taxon>Actinomycetota</taxon>
        <taxon>Actinomycetes</taxon>
        <taxon>Bifidobacteriales</taxon>
        <taxon>Bifidobacteriaceae</taxon>
        <taxon>Bifidobacterium</taxon>
    </lineage>
</organism>